<organism evidence="1 2">
    <name type="scientific">Portunus trituberculatus</name>
    <name type="common">Swimming crab</name>
    <name type="synonym">Neptunus trituberculatus</name>
    <dbReference type="NCBI Taxonomy" id="210409"/>
    <lineage>
        <taxon>Eukaryota</taxon>
        <taxon>Metazoa</taxon>
        <taxon>Ecdysozoa</taxon>
        <taxon>Arthropoda</taxon>
        <taxon>Crustacea</taxon>
        <taxon>Multicrustacea</taxon>
        <taxon>Malacostraca</taxon>
        <taxon>Eumalacostraca</taxon>
        <taxon>Eucarida</taxon>
        <taxon>Decapoda</taxon>
        <taxon>Pleocyemata</taxon>
        <taxon>Brachyura</taxon>
        <taxon>Eubrachyura</taxon>
        <taxon>Portunoidea</taxon>
        <taxon>Portunidae</taxon>
        <taxon>Portuninae</taxon>
        <taxon>Portunus</taxon>
    </lineage>
</organism>
<dbReference type="OrthoDB" id="1334205at2759"/>
<sequence length="41" mass="4591">MAGPTHTMADKTLCLAASEAPYRHYDVHSLYGWAQTEPTLR</sequence>
<proteinExistence type="predicted"/>
<reference evidence="1 2" key="1">
    <citation type="submission" date="2019-05" db="EMBL/GenBank/DDBJ databases">
        <title>Another draft genome of Portunus trituberculatus and its Hox gene families provides insights of decapod evolution.</title>
        <authorList>
            <person name="Jeong J.-H."/>
            <person name="Song I."/>
            <person name="Kim S."/>
            <person name="Choi T."/>
            <person name="Kim D."/>
            <person name="Ryu S."/>
            <person name="Kim W."/>
        </authorList>
    </citation>
    <scope>NUCLEOTIDE SEQUENCE [LARGE SCALE GENOMIC DNA]</scope>
    <source>
        <tissue evidence="1">Muscle</tissue>
    </source>
</reference>
<protein>
    <submittedName>
        <fullName evidence="1">Uncharacterized protein</fullName>
    </submittedName>
</protein>
<dbReference type="AlphaFoldDB" id="A0A5B7K4Y6"/>
<gene>
    <name evidence="1" type="ORF">E2C01_095794</name>
</gene>
<dbReference type="EMBL" id="VSRR010122416">
    <property type="protein sequence ID" value="MPD00328.1"/>
    <property type="molecule type" value="Genomic_DNA"/>
</dbReference>
<comment type="caution">
    <text evidence="1">The sequence shown here is derived from an EMBL/GenBank/DDBJ whole genome shotgun (WGS) entry which is preliminary data.</text>
</comment>
<dbReference type="Proteomes" id="UP000324222">
    <property type="component" value="Unassembled WGS sequence"/>
</dbReference>
<dbReference type="Gene3D" id="3.20.20.80">
    <property type="entry name" value="Glycosidases"/>
    <property type="match status" value="1"/>
</dbReference>
<keyword evidence="2" id="KW-1185">Reference proteome</keyword>
<accession>A0A5B7K4Y6</accession>
<evidence type="ECO:0000313" key="1">
    <source>
        <dbReference type="EMBL" id="MPD00328.1"/>
    </source>
</evidence>
<name>A0A5B7K4Y6_PORTR</name>
<evidence type="ECO:0000313" key="2">
    <source>
        <dbReference type="Proteomes" id="UP000324222"/>
    </source>
</evidence>